<feature type="region of interest" description="Disordered" evidence="8">
    <location>
        <begin position="301"/>
        <end position="332"/>
    </location>
</feature>
<evidence type="ECO:0000256" key="4">
    <source>
        <dbReference type="ARBA" id="ARBA00022853"/>
    </source>
</evidence>
<evidence type="ECO:0000313" key="10">
    <source>
        <dbReference type="EMBL" id="KAF8680855.1"/>
    </source>
</evidence>
<dbReference type="PANTHER" id="PTHR12855">
    <property type="entry name" value="DNA METHYLTRANSFERASE 1-ASSOCIATED PROTEIN 1 FAMILY MEMBER"/>
    <property type="match status" value="1"/>
</dbReference>
<accession>A0A8H7HAV0</accession>
<feature type="compositionally biased region" description="Basic and acidic residues" evidence="8">
    <location>
        <begin position="73"/>
        <end position="86"/>
    </location>
</feature>
<keyword evidence="6" id="KW-0804">Transcription</keyword>
<proteinExistence type="inferred from homology"/>
<keyword evidence="4" id="KW-0156">Chromatin regulator</keyword>
<reference evidence="10" key="1">
    <citation type="submission" date="2020-09" db="EMBL/GenBank/DDBJ databases">
        <title>Comparative genome analyses of four rice-infecting Rhizoctonia solani isolates reveal extensive enrichment of homogalacturonan modification genes.</title>
        <authorList>
            <person name="Lee D.-Y."/>
            <person name="Jeon J."/>
            <person name="Kim K.-T."/>
            <person name="Cheong K."/>
            <person name="Song H."/>
            <person name="Choi G."/>
            <person name="Ko J."/>
            <person name="Opiyo S.O."/>
            <person name="Zuo S."/>
            <person name="Madhav S."/>
            <person name="Lee Y.-H."/>
            <person name="Wang G.-L."/>
        </authorList>
    </citation>
    <scope>NUCLEOTIDE SEQUENCE</scope>
    <source>
        <strain evidence="10">AG1-IA YN-7</strain>
    </source>
</reference>
<evidence type="ECO:0000256" key="2">
    <source>
        <dbReference type="ARBA" id="ARBA00006918"/>
    </source>
</evidence>
<evidence type="ECO:0000259" key="9">
    <source>
        <dbReference type="Pfam" id="PF16282"/>
    </source>
</evidence>
<feature type="compositionally biased region" description="Polar residues" evidence="8">
    <location>
        <begin position="493"/>
        <end position="503"/>
    </location>
</feature>
<dbReference type="PANTHER" id="PTHR12855:SF10">
    <property type="entry name" value="DNA METHYLTRANSFERASE 1-ASSOCIATED PROTEIN 1"/>
    <property type="match status" value="1"/>
</dbReference>
<organism evidence="10 11">
    <name type="scientific">Rhizoctonia solani</name>
    <dbReference type="NCBI Taxonomy" id="456999"/>
    <lineage>
        <taxon>Eukaryota</taxon>
        <taxon>Fungi</taxon>
        <taxon>Dikarya</taxon>
        <taxon>Basidiomycota</taxon>
        <taxon>Agaricomycotina</taxon>
        <taxon>Agaricomycetes</taxon>
        <taxon>Cantharellales</taxon>
        <taxon>Ceratobasidiaceae</taxon>
        <taxon>Rhizoctonia</taxon>
    </lineage>
</organism>
<protein>
    <recommendedName>
        <fullName evidence="3">SWR1-complex protein 4</fullName>
    </recommendedName>
</protein>
<dbReference type="Pfam" id="PF16282">
    <property type="entry name" value="SANT_DAMP1_like"/>
    <property type="match status" value="1"/>
</dbReference>
<gene>
    <name evidence="10" type="ORF">RHS04_03139</name>
</gene>
<evidence type="ECO:0000256" key="1">
    <source>
        <dbReference type="ARBA" id="ARBA00004123"/>
    </source>
</evidence>
<evidence type="ECO:0000256" key="3">
    <source>
        <dbReference type="ARBA" id="ARBA00019132"/>
    </source>
</evidence>
<evidence type="ECO:0000256" key="7">
    <source>
        <dbReference type="ARBA" id="ARBA00023242"/>
    </source>
</evidence>
<comment type="caution">
    <text evidence="10">The sequence shown here is derived from an EMBL/GenBank/DDBJ whole genome shotgun (WGS) entry which is preliminary data.</text>
</comment>
<dbReference type="GO" id="GO:0035267">
    <property type="term" value="C:NuA4 histone acetyltransferase complex"/>
    <property type="evidence" value="ECO:0007669"/>
    <property type="project" value="InterPro"/>
</dbReference>
<evidence type="ECO:0000313" key="11">
    <source>
        <dbReference type="Proteomes" id="UP000650582"/>
    </source>
</evidence>
<dbReference type="Proteomes" id="UP000650582">
    <property type="component" value="Unassembled WGS sequence"/>
</dbReference>
<feature type="region of interest" description="Disordered" evidence="8">
    <location>
        <begin position="452"/>
        <end position="518"/>
    </location>
</feature>
<comment type="subcellular location">
    <subcellularLocation>
        <location evidence="1">Nucleus</location>
    </subcellularLocation>
</comment>
<dbReference type="InterPro" id="IPR027109">
    <property type="entry name" value="Swc4/Dmap1"/>
</dbReference>
<feature type="region of interest" description="Disordered" evidence="8">
    <location>
        <begin position="58"/>
        <end position="86"/>
    </location>
</feature>
<keyword evidence="7" id="KW-0539">Nucleus</keyword>
<dbReference type="AlphaFoldDB" id="A0A8H7HAV0"/>
<dbReference type="Gene3D" id="1.10.10.60">
    <property type="entry name" value="Homeodomain-like"/>
    <property type="match status" value="1"/>
</dbReference>
<feature type="domain" description="DAMP1 SANT/Myb-like" evidence="9">
    <location>
        <begin position="119"/>
        <end position="199"/>
    </location>
</feature>
<dbReference type="InterPro" id="IPR032563">
    <property type="entry name" value="DAMP1_SANT-like"/>
</dbReference>
<evidence type="ECO:0000256" key="6">
    <source>
        <dbReference type="ARBA" id="ARBA00023163"/>
    </source>
</evidence>
<dbReference type="GO" id="GO:0006281">
    <property type="term" value="P:DNA repair"/>
    <property type="evidence" value="ECO:0007669"/>
    <property type="project" value="InterPro"/>
</dbReference>
<comment type="similarity">
    <text evidence="2">Belongs to the SWC4 family.</text>
</comment>
<name>A0A8H7HAV0_9AGAM</name>
<dbReference type="EMBL" id="JACYCC010000036">
    <property type="protein sequence ID" value="KAF8680855.1"/>
    <property type="molecule type" value="Genomic_DNA"/>
</dbReference>
<dbReference type="GO" id="GO:0006338">
    <property type="term" value="P:chromatin remodeling"/>
    <property type="evidence" value="ECO:0007669"/>
    <property type="project" value="InterPro"/>
</dbReference>
<dbReference type="GO" id="GO:0000122">
    <property type="term" value="P:negative regulation of transcription by RNA polymerase II"/>
    <property type="evidence" value="ECO:0007669"/>
    <property type="project" value="TreeGrafter"/>
</dbReference>
<dbReference type="GO" id="GO:0003714">
    <property type="term" value="F:transcription corepressor activity"/>
    <property type="evidence" value="ECO:0007669"/>
    <property type="project" value="TreeGrafter"/>
</dbReference>
<evidence type="ECO:0000256" key="8">
    <source>
        <dbReference type="SAM" id="MobiDB-lite"/>
    </source>
</evidence>
<dbReference type="GO" id="GO:0000812">
    <property type="term" value="C:Swr1 complex"/>
    <property type="evidence" value="ECO:0007669"/>
    <property type="project" value="TreeGrafter"/>
</dbReference>
<sequence>MASSADVRDILSLPASSSGLMPAAKKIVASGPSRKPDGISREVYALIGDNSPTLVQNYAAPKLKQKPTFGRSQAEKPKEEEKPATKWEWREFSNGARTDGLKLKHWTKISPEEETDSTYQFEKYNVTPTIYTYSTDEYNKLLQDPDWSREETDYLFQIAREYDVRFFVMYDRYEFPGGKERTLEQDLKHRYYGVCRKLLRHRPWGGEEATKSQLLGSFSFDKDRETTRKEYLKGLFNRTPAQIAEEEALYIEMKRLQQNEARFARDREEILRTLGGLDSGLANLNVDPDYFVTGPGSITASTVTQEKKKKRRDTSVSASGMDLDTPGTPGSNSLALMGLGPANKVRKTDAKQAASDLLNCVTRLDPPTNPTKSGHVAAHARSSRIPTVRVSSGIHAIIGELGLSHDRLVMPTRANIEKIESLQQAAMGLVEVKRAHDRTKHELSVLKGRLEQLQNGGEDAEREDSTGPNTKKGRSRTPGEKQRKRSVSVSSSGTAATHATRGGNTKRQRKDSSMLPPT</sequence>
<keyword evidence="5" id="KW-0805">Transcription regulation</keyword>
<evidence type="ECO:0000256" key="5">
    <source>
        <dbReference type="ARBA" id="ARBA00023015"/>
    </source>
</evidence>